<dbReference type="InterPro" id="IPR032716">
    <property type="entry name" value="ACC_epsilon"/>
</dbReference>
<evidence type="ECO:0000313" key="1">
    <source>
        <dbReference type="EMBL" id="MBP2437554.1"/>
    </source>
</evidence>
<dbReference type="RefSeq" id="WP_165133676.1">
    <property type="nucleotide sequence ID" value="NZ_CP049253.1"/>
</dbReference>
<reference evidence="1 2" key="1">
    <citation type="submission" date="2021-03" db="EMBL/GenBank/DDBJ databases">
        <title>Sequencing the genomes of 1000 actinobacteria strains.</title>
        <authorList>
            <person name="Klenk H.-P."/>
        </authorList>
    </citation>
    <scope>NUCLEOTIDE SEQUENCE [LARGE SCALE GENOMIC DNA]</scope>
    <source>
        <strain evidence="1 2">DSM 24221</strain>
    </source>
</reference>
<dbReference type="Pfam" id="PF13822">
    <property type="entry name" value="ACC_epsilon"/>
    <property type="match status" value="1"/>
</dbReference>
<evidence type="ECO:0000313" key="2">
    <source>
        <dbReference type="Proteomes" id="UP001519362"/>
    </source>
</evidence>
<proteinExistence type="predicted"/>
<name>A0ABS4ZJT7_9MICO</name>
<comment type="caution">
    <text evidence="1">The sequence shown here is derived from an EMBL/GenBank/DDBJ whole genome shotgun (WGS) entry which is preliminary data.</text>
</comment>
<gene>
    <name evidence="1" type="ORF">JOF34_002140</name>
</gene>
<protein>
    <recommendedName>
        <fullName evidence="3">Acyl-CoA carboxylase epsilon subunit</fullName>
    </recommendedName>
</protein>
<organism evidence="1 2">
    <name type="scientific">Microbacterium amylolyticum</name>
    <dbReference type="NCBI Taxonomy" id="936337"/>
    <lineage>
        <taxon>Bacteria</taxon>
        <taxon>Bacillati</taxon>
        <taxon>Actinomycetota</taxon>
        <taxon>Actinomycetes</taxon>
        <taxon>Micrococcales</taxon>
        <taxon>Microbacteriaceae</taxon>
        <taxon>Microbacterium</taxon>
    </lineage>
</organism>
<dbReference type="Proteomes" id="UP001519362">
    <property type="component" value="Unassembled WGS sequence"/>
</dbReference>
<keyword evidence="2" id="KW-1185">Reference proteome</keyword>
<accession>A0ABS4ZJT7</accession>
<sequence>MSVIDVGEGGPAVRVIAGGPTPEELAVVVAVISEQYANEVAGATVDIAPPRDTWSRASRTRRFPRQTWGR</sequence>
<evidence type="ECO:0008006" key="3">
    <source>
        <dbReference type="Google" id="ProtNLM"/>
    </source>
</evidence>
<dbReference type="EMBL" id="JAGIOL010000001">
    <property type="protein sequence ID" value="MBP2437554.1"/>
    <property type="molecule type" value="Genomic_DNA"/>
</dbReference>